<dbReference type="EC" id="2.7.7.72" evidence="14"/>
<keyword evidence="7" id="KW-0692">RNA repair</keyword>
<accession>A0A0W0ZG56</accession>
<dbReference type="CDD" id="cd05398">
    <property type="entry name" value="NT_ClassII-CCAase"/>
    <property type="match status" value="1"/>
</dbReference>
<dbReference type="GO" id="GO:0001680">
    <property type="term" value="P:tRNA 3'-terminal CCA addition"/>
    <property type="evidence" value="ECO:0007669"/>
    <property type="project" value="InterPro"/>
</dbReference>
<evidence type="ECO:0000256" key="7">
    <source>
        <dbReference type="ARBA" id="ARBA00022800"/>
    </source>
</evidence>
<reference evidence="14 15" key="1">
    <citation type="submission" date="2015-11" db="EMBL/GenBank/DDBJ databases">
        <title>Genomic analysis of 38 Legionella species identifies large and diverse effector repertoires.</title>
        <authorList>
            <person name="Burstein D."/>
            <person name="Amaro F."/>
            <person name="Zusman T."/>
            <person name="Lifshitz Z."/>
            <person name="Cohen O."/>
            <person name="Gilbert J.A."/>
            <person name="Pupko T."/>
            <person name="Shuman H.A."/>
            <person name="Segal G."/>
        </authorList>
    </citation>
    <scope>NUCLEOTIDE SEQUENCE [LARGE SCALE GENOMIC DNA]</scope>
    <source>
        <strain evidence="14 15">IMVS3376</strain>
    </source>
</reference>
<evidence type="ECO:0000256" key="4">
    <source>
        <dbReference type="ARBA" id="ARBA00022695"/>
    </source>
</evidence>
<feature type="domain" description="Poly A polymerase head" evidence="12">
    <location>
        <begin position="15"/>
        <end position="141"/>
    </location>
</feature>
<evidence type="ECO:0000256" key="8">
    <source>
        <dbReference type="ARBA" id="ARBA00022840"/>
    </source>
</evidence>
<keyword evidence="10 11" id="KW-0694">RNA-binding</keyword>
<dbReference type="GO" id="GO:0005524">
    <property type="term" value="F:ATP binding"/>
    <property type="evidence" value="ECO:0007669"/>
    <property type="project" value="UniProtKB-KW"/>
</dbReference>
<dbReference type="PANTHER" id="PTHR47545">
    <property type="entry name" value="MULTIFUNCTIONAL CCA PROTEIN"/>
    <property type="match status" value="1"/>
</dbReference>
<evidence type="ECO:0000259" key="13">
    <source>
        <dbReference type="Pfam" id="PF12627"/>
    </source>
</evidence>
<dbReference type="PIRSF" id="PIRSF000813">
    <property type="entry name" value="CCA_bact"/>
    <property type="match status" value="1"/>
</dbReference>
<name>A0A0W0ZG56_9GAMM</name>
<dbReference type="GO" id="GO:0003723">
    <property type="term" value="F:RNA binding"/>
    <property type="evidence" value="ECO:0007669"/>
    <property type="project" value="UniProtKB-KW"/>
</dbReference>
<dbReference type="InterPro" id="IPR032828">
    <property type="entry name" value="PolyA_RNA-bd"/>
</dbReference>
<dbReference type="InterPro" id="IPR002646">
    <property type="entry name" value="PolA_pol_head_dom"/>
</dbReference>
<dbReference type="PATRIC" id="fig|947033.5.peg.1227"/>
<comment type="cofactor">
    <cofactor evidence="1">
        <name>Mg(2+)</name>
        <dbReference type="ChEBI" id="CHEBI:18420"/>
    </cofactor>
</comment>
<dbReference type="Gene3D" id="1.10.3090.10">
    <property type="entry name" value="cca-adding enzyme, domain 2"/>
    <property type="match status" value="1"/>
</dbReference>
<feature type="domain" description="tRNA nucleotidyltransferase/poly(A) polymerase RNA and SrmB- binding" evidence="13">
    <location>
        <begin position="165"/>
        <end position="226"/>
    </location>
</feature>
<evidence type="ECO:0000256" key="10">
    <source>
        <dbReference type="ARBA" id="ARBA00022884"/>
    </source>
</evidence>
<evidence type="ECO:0000259" key="12">
    <source>
        <dbReference type="Pfam" id="PF01743"/>
    </source>
</evidence>
<dbReference type="GO" id="GO:0046872">
    <property type="term" value="F:metal ion binding"/>
    <property type="evidence" value="ECO:0007669"/>
    <property type="project" value="UniProtKB-KW"/>
</dbReference>
<evidence type="ECO:0000313" key="14">
    <source>
        <dbReference type="EMBL" id="KTD67992.1"/>
    </source>
</evidence>
<dbReference type="EMBL" id="LNYY01000019">
    <property type="protein sequence ID" value="KTD67992.1"/>
    <property type="molecule type" value="Genomic_DNA"/>
</dbReference>
<evidence type="ECO:0000256" key="11">
    <source>
        <dbReference type="RuleBase" id="RU003953"/>
    </source>
</evidence>
<dbReference type="AlphaFoldDB" id="A0A0W0ZG56"/>
<evidence type="ECO:0000256" key="1">
    <source>
        <dbReference type="ARBA" id="ARBA00001946"/>
    </source>
</evidence>
<organism evidence="14 15">
    <name type="scientific">Legionella steelei</name>
    <dbReference type="NCBI Taxonomy" id="947033"/>
    <lineage>
        <taxon>Bacteria</taxon>
        <taxon>Pseudomonadati</taxon>
        <taxon>Pseudomonadota</taxon>
        <taxon>Gammaproteobacteria</taxon>
        <taxon>Legionellales</taxon>
        <taxon>Legionellaceae</taxon>
        <taxon>Legionella</taxon>
    </lineage>
</organism>
<evidence type="ECO:0000256" key="2">
    <source>
        <dbReference type="ARBA" id="ARBA00022679"/>
    </source>
</evidence>
<evidence type="ECO:0000256" key="3">
    <source>
        <dbReference type="ARBA" id="ARBA00022694"/>
    </source>
</evidence>
<dbReference type="GO" id="GO:0004810">
    <property type="term" value="F:CCA tRNA nucleotidyltransferase activity"/>
    <property type="evidence" value="ECO:0007669"/>
    <property type="project" value="UniProtKB-EC"/>
</dbReference>
<dbReference type="Proteomes" id="UP000054926">
    <property type="component" value="Unassembled WGS sequence"/>
</dbReference>
<proteinExistence type="inferred from homology"/>
<evidence type="ECO:0000256" key="9">
    <source>
        <dbReference type="ARBA" id="ARBA00022842"/>
    </source>
</evidence>
<comment type="caution">
    <text evidence="14">The sequence shown here is derived from an EMBL/GenBank/DDBJ whole genome shotgun (WGS) entry which is preliminary data.</text>
</comment>
<keyword evidence="15" id="KW-1185">Reference proteome</keyword>
<keyword evidence="9" id="KW-0460">Magnesium</keyword>
<comment type="similarity">
    <text evidence="11">Belongs to the tRNA nucleotidyltransferase/poly(A) polymerase family.</text>
</comment>
<keyword evidence="3" id="KW-0819">tRNA processing</keyword>
<evidence type="ECO:0000256" key="6">
    <source>
        <dbReference type="ARBA" id="ARBA00022741"/>
    </source>
</evidence>
<keyword evidence="8" id="KW-0067">ATP-binding</keyword>
<sequence>MPTLGLFYTLNMMKIYLVGGAVRDQLLGHHPKDNDWVVVGTSQEGMLKLGYKPIPSNAKNFPVFLHPETKEEHALARCEKRIGPGHAGFEFDVSPSITLNDDLRRRDLTINAMARPLEDGALGELIDPYNGKADLENHILRHVSAAFVEDPLRLIRTARFAASLGFQVAPETMILMKQMVVEGKISELSMEQIWRELERALMGSHPKKFFDVLKKCGADGILFPLIKIPGAGINALQQSAAYKDSAYVRFAVLMHDLTQADVINFCKQFNVSNQYRNLALLVNQNLAKFRRVPELDAEGLLDLLVNMGAFYSKERFNECLHIFELCTEEPTYVAQVRNAFQAAKSINTKEFASRYVGHEITSQIKAARLEAIQQCLNSVTSSATYYVS</sequence>
<protein>
    <submittedName>
        <fullName evidence="14">Multifunctional tRNA nucleotidy</fullName>
        <ecNumber evidence="14">2.7.7.72</ecNumber>
    </submittedName>
</protein>
<dbReference type="PANTHER" id="PTHR47545:SF1">
    <property type="entry name" value="MULTIFUNCTIONAL CCA PROTEIN"/>
    <property type="match status" value="1"/>
</dbReference>
<dbReference type="GO" id="GO:0042245">
    <property type="term" value="P:RNA repair"/>
    <property type="evidence" value="ECO:0007669"/>
    <property type="project" value="UniProtKB-KW"/>
</dbReference>
<dbReference type="Gene3D" id="3.30.460.10">
    <property type="entry name" value="Beta Polymerase, domain 2"/>
    <property type="match status" value="1"/>
</dbReference>
<dbReference type="STRING" id="947033.Lste_1150"/>
<dbReference type="InterPro" id="IPR043519">
    <property type="entry name" value="NT_sf"/>
</dbReference>
<dbReference type="RefSeq" id="WP_237760437.1">
    <property type="nucleotide sequence ID" value="NZ_LNYY01000019.1"/>
</dbReference>
<dbReference type="Pfam" id="PF12627">
    <property type="entry name" value="PolyA_pol_RNAbd"/>
    <property type="match status" value="1"/>
</dbReference>
<keyword evidence="6" id="KW-0547">Nucleotide-binding</keyword>
<keyword evidence="2 11" id="KW-0808">Transferase</keyword>
<dbReference type="SUPFAM" id="SSF81891">
    <property type="entry name" value="Poly A polymerase C-terminal region-like"/>
    <property type="match status" value="1"/>
</dbReference>
<dbReference type="InterPro" id="IPR012006">
    <property type="entry name" value="CCA_bact"/>
</dbReference>
<evidence type="ECO:0000313" key="15">
    <source>
        <dbReference type="Proteomes" id="UP000054926"/>
    </source>
</evidence>
<keyword evidence="5" id="KW-0479">Metal-binding</keyword>
<dbReference type="SUPFAM" id="SSF81301">
    <property type="entry name" value="Nucleotidyltransferase"/>
    <property type="match status" value="1"/>
</dbReference>
<dbReference type="Pfam" id="PF01743">
    <property type="entry name" value="PolyA_pol"/>
    <property type="match status" value="1"/>
</dbReference>
<evidence type="ECO:0000256" key="5">
    <source>
        <dbReference type="ARBA" id="ARBA00022723"/>
    </source>
</evidence>
<gene>
    <name evidence="14" type="primary">cca_1</name>
    <name evidence="14" type="ORF">Lste_1150</name>
</gene>
<dbReference type="InterPro" id="IPR050124">
    <property type="entry name" value="tRNA_CCA-adding_enzyme"/>
</dbReference>
<keyword evidence="4 14" id="KW-0548">Nucleotidyltransferase</keyword>